<dbReference type="OrthoDB" id="3265734at2759"/>
<reference evidence="1 2" key="1">
    <citation type="submission" date="2014-06" db="EMBL/GenBank/DDBJ databases">
        <title>Evolutionary Origins and Diversification of the Mycorrhizal Mutualists.</title>
        <authorList>
            <consortium name="DOE Joint Genome Institute"/>
            <consortium name="Mycorrhizal Genomics Consortium"/>
            <person name="Kohler A."/>
            <person name="Kuo A."/>
            <person name="Nagy L.G."/>
            <person name="Floudas D."/>
            <person name="Copeland A."/>
            <person name="Barry K.W."/>
            <person name="Cichocki N."/>
            <person name="Veneault-Fourrey C."/>
            <person name="LaButti K."/>
            <person name="Lindquist E.A."/>
            <person name="Lipzen A."/>
            <person name="Lundell T."/>
            <person name="Morin E."/>
            <person name="Murat C."/>
            <person name="Riley R."/>
            <person name="Ohm R."/>
            <person name="Sun H."/>
            <person name="Tunlid A."/>
            <person name="Henrissat B."/>
            <person name="Grigoriev I.V."/>
            <person name="Hibbett D.S."/>
            <person name="Martin F."/>
        </authorList>
    </citation>
    <scope>NUCLEOTIDE SEQUENCE [LARGE SCALE GENOMIC DNA]</scope>
    <source>
        <strain evidence="1 2">SS14</strain>
    </source>
</reference>
<accession>A0A0C9UFH7</accession>
<keyword evidence="2" id="KW-1185">Reference proteome</keyword>
<dbReference type="Proteomes" id="UP000054279">
    <property type="component" value="Unassembled WGS sequence"/>
</dbReference>
<gene>
    <name evidence="1" type="ORF">M422DRAFT_37608</name>
</gene>
<organism evidence="1 2">
    <name type="scientific">Sphaerobolus stellatus (strain SS14)</name>
    <dbReference type="NCBI Taxonomy" id="990650"/>
    <lineage>
        <taxon>Eukaryota</taxon>
        <taxon>Fungi</taxon>
        <taxon>Dikarya</taxon>
        <taxon>Basidiomycota</taxon>
        <taxon>Agaricomycotina</taxon>
        <taxon>Agaricomycetes</taxon>
        <taxon>Phallomycetidae</taxon>
        <taxon>Geastrales</taxon>
        <taxon>Sphaerobolaceae</taxon>
        <taxon>Sphaerobolus</taxon>
    </lineage>
</organism>
<protein>
    <submittedName>
        <fullName evidence="1">Uncharacterized protein</fullName>
    </submittedName>
</protein>
<dbReference type="EMBL" id="KN837324">
    <property type="protein sequence ID" value="KIJ27772.1"/>
    <property type="molecule type" value="Genomic_DNA"/>
</dbReference>
<dbReference type="HOGENOM" id="CLU_2334985_0_0_1"/>
<evidence type="ECO:0000313" key="2">
    <source>
        <dbReference type="Proteomes" id="UP000054279"/>
    </source>
</evidence>
<sequence length="98" mass="10704">MSIANLVNTTIDDRDERIQYSSAWSHLTGGSQFNNTVTLTRSAGASASFDFSRGQALVHPPAPRVPIQQPKATDLIHPFLVNLIHPLPVTVEFPLAQL</sequence>
<proteinExistence type="predicted"/>
<dbReference type="AlphaFoldDB" id="A0A0C9UFH7"/>
<name>A0A0C9UFH7_SPHS4</name>
<evidence type="ECO:0000313" key="1">
    <source>
        <dbReference type="EMBL" id="KIJ27772.1"/>
    </source>
</evidence>